<sequence length="276" mass="31081">MVEDEQFFIAGEWRAAREDHGVIIRVPSIEAVSENFRVKGGECTVNVGDVVEMESQGHLIPKVTGEVEIDGELNGDQEKLWLHGPLGRCAYLRSLASGDFTPHHLLPTRYAKVTQLPFSPREDPPSPEGSPSVDTRPPLERETNTLTQGELDHLRESCSFPAGIQIRLPELDKTVMSTRPGEFAISLNEFKNLFGLFNNPKPDFGWLYFKARPKKTLLWGYPNNVNGWKKKFFFVSGNNWEFLQGLSQDAKVPRVSRSWGTPGKCCNMPPILTEIE</sequence>
<evidence type="ECO:0000313" key="2">
    <source>
        <dbReference type="EMBL" id="GFZ03502.1"/>
    </source>
</evidence>
<accession>A0A7J0FXS9</accession>
<dbReference type="Proteomes" id="UP000585474">
    <property type="component" value="Unassembled WGS sequence"/>
</dbReference>
<gene>
    <name evidence="2" type="ORF">Acr_16g0001260</name>
</gene>
<protein>
    <submittedName>
        <fullName evidence="2">Uncharacterized protein</fullName>
    </submittedName>
</protein>
<dbReference type="AlphaFoldDB" id="A0A7J0FXS9"/>
<dbReference type="EMBL" id="BJWL01000016">
    <property type="protein sequence ID" value="GFZ03502.1"/>
    <property type="molecule type" value="Genomic_DNA"/>
</dbReference>
<name>A0A7J0FXS9_9ERIC</name>
<organism evidence="2 3">
    <name type="scientific">Actinidia rufa</name>
    <dbReference type="NCBI Taxonomy" id="165716"/>
    <lineage>
        <taxon>Eukaryota</taxon>
        <taxon>Viridiplantae</taxon>
        <taxon>Streptophyta</taxon>
        <taxon>Embryophyta</taxon>
        <taxon>Tracheophyta</taxon>
        <taxon>Spermatophyta</taxon>
        <taxon>Magnoliopsida</taxon>
        <taxon>eudicotyledons</taxon>
        <taxon>Gunneridae</taxon>
        <taxon>Pentapetalae</taxon>
        <taxon>asterids</taxon>
        <taxon>Ericales</taxon>
        <taxon>Actinidiaceae</taxon>
        <taxon>Actinidia</taxon>
    </lineage>
</organism>
<proteinExistence type="predicted"/>
<evidence type="ECO:0000256" key="1">
    <source>
        <dbReference type="SAM" id="MobiDB-lite"/>
    </source>
</evidence>
<dbReference type="OrthoDB" id="685909at2759"/>
<evidence type="ECO:0000313" key="3">
    <source>
        <dbReference type="Proteomes" id="UP000585474"/>
    </source>
</evidence>
<comment type="caution">
    <text evidence="2">The sequence shown here is derived from an EMBL/GenBank/DDBJ whole genome shotgun (WGS) entry which is preliminary data.</text>
</comment>
<keyword evidence="3" id="KW-1185">Reference proteome</keyword>
<reference evidence="2 3" key="1">
    <citation type="submission" date="2019-07" db="EMBL/GenBank/DDBJ databases">
        <title>De Novo Assembly of kiwifruit Actinidia rufa.</title>
        <authorList>
            <person name="Sugita-Konishi S."/>
            <person name="Sato K."/>
            <person name="Mori E."/>
            <person name="Abe Y."/>
            <person name="Kisaki G."/>
            <person name="Hamano K."/>
            <person name="Suezawa K."/>
            <person name="Otani M."/>
            <person name="Fukuda T."/>
            <person name="Manabe T."/>
            <person name="Gomi K."/>
            <person name="Tabuchi M."/>
            <person name="Akimitsu K."/>
            <person name="Kataoka I."/>
        </authorList>
    </citation>
    <scope>NUCLEOTIDE SEQUENCE [LARGE SCALE GENOMIC DNA]</scope>
    <source>
        <strain evidence="3">cv. Fuchu</strain>
    </source>
</reference>
<feature type="region of interest" description="Disordered" evidence="1">
    <location>
        <begin position="116"/>
        <end position="140"/>
    </location>
</feature>